<dbReference type="InterPro" id="IPR002686">
    <property type="entry name" value="Transposase_17"/>
</dbReference>
<name>A0A6N8IHW1_9ACTN</name>
<dbReference type="PANTHER" id="PTHR34322">
    <property type="entry name" value="TRANSPOSASE, Y1_TNP DOMAIN-CONTAINING"/>
    <property type="match status" value="1"/>
</dbReference>
<dbReference type="GO" id="GO:0003677">
    <property type="term" value="F:DNA binding"/>
    <property type="evidence" value="ECO:0007669"/>
    <property type="project" value="InterPro"/>
</dbReference>
<dbReference type="InterPro" id="IPR036515">
    <property type="entry name" value="Transposase_17_sf"/>
</dbReference>
<evidence type="ECO:0000259" key="1">
    <source>
        <dbReference type="SMART" id="SM01321"/>
    </source>
</evidence>
<dbReference type="Gene3D" id="3.30.70.1290">
    <property type="entry name" value="Transposase IS200-like"/>
    <property type="match status" value="1"/>
</dbReference>
<sequence length="266" mass="30597">MNRKGVEVRTPRKQCESNVYHVVARGTARQLIFENDSDRTFFLRLLSEKAHETNCTIYAWCLMGNHVHVLVRAPMEDVSRFFKLVCGNYAQAFNVRNGRTGHLFQERFKSEPVSDDSYFQTVVRYIHMNPEKAGLASCAQYRWSSFSEYIASKRSLVLCDTDYVLDIFGGIEEFMRFHQVKDDDAVCLDADAAGKTRPMRDEEALALVQRILEEVDLADSRPADLKTVEKKRRDDAIRRMSKAGLSIRQIERLTGIGRGAIQYVLR</sequence>
<dbReference type="PANTHER" id="PTHR34322:SF2">
    <property type="entry name" value="TRANSPOSASE IS200-LIKE DOMAIN-CONTAINING PROTEIN"/>
    <property type="match status" value="1"/>
</dbReference>
<protein>
    <submittedName>
        <fullName evidence="2">Transposase</fullName>
    </submittedName>
</protein>
<gene>
    <name evidence="2" type="ORF">GO738_05605</name>
</gene>
<dbReference type="AlphaFoldDB" id="A0A6N8IHW1"/>
<dbReference type="GO" id="GO:0006313">
    <property type="term" value="P:DNA transposition"/>
    <property type="evidence" value="ECO:0007669"/>
    <property type="project" value="InterPro"/>
</dbReference>
<dbReference type="Proteomes" id="UP000468327">
    <property type="component" value="Unassembled WGS sequence"/>
</dbReference>
<dbReference type="EMBL" id="WPOC01000007">
    <property type="protein sequence ID" value="MVN14836.1"/>
    <property type="molecule type" value="Genomic_DNA"/>
</dbReference>
<reference evidence="2 3" key="1">
    <citation type="submission" date="2019-11" db="EMBL/GenBank/DDBJ databases">
        <title>Whole genome shotgun sequencing (WGS) data from Adlercreutzia equolifaciens ResAG-91, Eggerthella lenta MRI-F36, MRI-F37, MRI-F40, ResAG-49, ResAG-88, ResAG-121, ResAG-145, and Gordonibacter sp. ResAG-5, ResAG-26, ResAG-43, ResAG-50, ResAG-59.</title>
        <authorList>
            <person name="Stoll D.A."/>
            <person name="Danylec N."/>
            <person name="Franz C.M.A.P."/>
            <person name="Huch M."/>
        </authorList>
    </citation>
    <scope>NUCLEOTIDE SEQUENCE [LARGE SCALE GENOMIC DNA]</scope>
    <source>
        <strain evidence="2 3">ResAG-59</strain>
    </source>
</reference>
<dbReference type="GO" id="GO:0004803">
    <property type="term" value="F:transposase activity"/>
    <property type="evidence" value="ECO:0007669"/>
    <property type="project" value="InterPro"/>
</dbReference>
<accession>A0A6N8IHW1</accession>
<proteinExistence type="predicted"/>
<dbReference type="SUPFAM" id="SSF143422">
    <property type="entry name" value="Transposase IS200-like"/>
    <property type="match status" value="1"/>
</dbReference>
<evidence type="ECO:0000313" key="3">
    <source>
        <dbReference type="Proteomes" id="UP000468327"/>
    </source>
</evidence>
<dbReference type="SMART" id="SM01321">
    <property type="entry name" value="Y1_Tnp"/>
    <property type="match status" value="1"/>
</dbReference>
<organism evidence="2 3">
    <name type="scientific">Gordonibacter urolithinfaciens</name>
    <dbReference type="NCBI Taxonomy" id="1335613"/>
    <lineage>
        <taxon>Bacteria</taxon>
        <taxon>Bacillati</taxon>
        <taxon>Actinomycetota</taxon>
        <taxon>Coriobacteriia</taxon>
        <taxon>Eggerthellales</taxon>
        <taxon>Eggerthellaceae</taxon>
        <taxon>Gordonibacter</taxon>
    </lineage>
</organism>
<dbReference type="Pfam" id="PF01797">
    <property type="entry name" value="Y1_Tnp"/>
    <property type="match status" value="1"/>
</dbReference>
<feature type="domain" description="Transposase IS200-like" evidence="1">
    <location>
        <begin position="16"/>
        <end position="129"/>
    </location>
</feature>
<evidence type="ECO:0000313" key="2">
    <source>
        <dbReference type="EMBL" id="MVN14836.1"/>
    </source>
</evidence>
<keyword evidence="3" id="KW-1185">Reference proteome</keyword>
<comment type="caution">
    <text evidence="2">The sequence shown here is derived from an EMBL/GenBank/DDBJ whole genome shotgun (WGS) entry which is preliminary data.</text>
</comment>